<evidence type="ECO:0000256" key="6">
    <source>
        <dbReference type="ARBA" id="ARBA00023125"/>
    </source>
</evidence>
<dbReference type="RefSeq" id="WP_394400764.1">
    <property type="nucleotide sequence ID" value="NZ_JBIGHW010000014.1"/>
</dbReference>
<evidence type="ECO:0000256" key="1">
    <source>
        <dbReference type="ARBA" id="ARBA00008136"/>
    </source>
</evidence>
<evidence type="ECO:0000313" key="9">
    <source>
        <dbReference type="EMBL" id="MFG6442936.1"/>
    </source>
</evidence>
<dbReference type="SUPFAM" id="SSF143081">
    <property type="entry name" value="BB1717-like"/>
    <property type="match status" value="1"/>
</dbReference>
<keyword evidence="7" id="KW-0456">Lyase</keyword>
<reference evidence="9 10" key="1">
    <citation type="submission" date="2024-08" db="EMBL/GenBank/DDBJ databases">
        <authorList>
            <person name="Lu H."/>
        </authorList>
    </citation>
    <scope>NUCLEOTIDE SEQUENCE [LARGE SCALE GENOMIC DNA]</scope>
    <source>
        <strain evidence="9 10">LKC17W</strain>
    </source>
</reference>
<keyword evidence="5" id="KW-0190">Covalent protein-DNA linkage</keyword>
<comment type="caution">
    <text evidence="9">The sequence shown here is derived from an EMBL/GenBank/DDBJ whole genome shotgun (WGS) entry which is preliminary data.</text>
</comment>
<protein>
    <recommendedName>
        <fullName evidence="8">Abasic site processing protein</fullName>
        <ecNumber evidence="8">3.4.-.-</ecNumber>
    </recommendedName>
</protein>
<accession>A0ABW7FNN1</accession>
<keyword evidence="10" id="KW-1185">Reference proteome</keyword>
<dbReference type="Proteomes" id="UP001606301">
    <property type="component" value="Unassembled WGS sequence"/>
</dbReference>
<dbReference type="Pfam" id="PF02586">
    <property type="entry name" value="SRAP"/>
    <property type="match status" value="1"/>
</dbReference>
<sequence>MYVAKHAARWVITDYAMRTVGPNQDGVFFVAADGAVVGHVGQWGLIRPGQPERIDYLPSKVPGKRGRPRSTNNARVEGIEKKVTFKVAWATGRRCLAPAAWYQEPNWETGKNIWWQLKRADGTPWMLAGLWSEWTDPKTGELVPNFTLLTTNCDSHPLLNRLHKPNPELPPDAQDKRSLIHVDPGDWETWLRGRHQDVLPLIKPPTVEAFDLSDAIRTDEALAALRR</sequence>
<keyword evidence="6" id="KW-0238">DNA-binding</keyword>
<comment type="similarity">
    <text evidence="1 8">Belongs to the SOS response-associated peptidase family.</text>
</comment>
<evidence type="ECO:0000313" key="10">
    <source>
        <dbReference type="Proteomes" id="UP001606301"/>
    </source>
</evidence>
<dbReference type="EC" id="3.4.-.-" evidence="8"/>
<name>A0ABW7FNN1_9BURK</name>
<keyword evidence="3" id="KW-0227">DNA damage</keyword>
<dbReference type="InterPro" id="IPR036590">
    <property type="entry name" value="SRAP-like"/>
</dbReference>
<evidence type="ECO:0000256" key="4">
    <source>
        <dbReference type="ARBA" id="ARBA00022801"/>
    </source>
</evidence>
<keyword evidence="2 8" id="KW-0645">Protease</keyword>
<gene>
    <name evidence="9" type="ORF">ACG0Z3_19780</name>
</gene>
<dbReference type="PANTHER" id="PTHR13604">
    <property type="entry name" value="DC12-RELATED"/>
    <property type="match status" value="1"/>
</dbReference>
<dbReference type="EMBL" id="JBIGHW010000014">
    <property type="protein sequence ID" value="MFG6442936.1"/>
    <property type="molecule type" value="Genomic_DNA"/>
</dbReference>
<keyword evidence="4 8" id="KW-0378">Hydrolase</keyword>
<organism evidence="9 10">
    <name type="scientific">Pelomonas margarita</name>
    <dbReference type="NCBI Taxonomy" id="3299031"/>
    <lineage>
        <taxon>Bacteria</taxon>
        <taxon>Pseudomonadati</taxon>
        <taxon>Pseudomonadota</taxon>
        <taxon>Betaproteobacteria</taxon>
        <taxon>Burkholderiales</taxon>
        <taxon>Sphaerotilaceae</taxon>
        <taxon>Roseateles</taxon>
    </lineage>
</organism>
<dbReference type="PANTHER" id="PTHR13604:SF0">
    <property type="entry name" value="ABASIC SITE PROCESSING PROTEIN HMCES"/>
    <property type="match status" value="1"/>
</dbReference>
<evidence type="ECO:0000256" key="8">
    <source>
        <dbReference type="RuleBase" id="RU364100"/>
    </source>
</evidence>
<dbReference type="Gene3D" id="3.90.1680.10">
    <property type="entry name" value="SOS response associated peptidase-like"/>
    <property type="match status" value="1"/>
</dbReference>
<evidence type="ECO:0000256" key="5">
    <source>
        <dbReference type="ARBA" id="ARBA00023124"/>
    </source>
</evidence>
<proteinExistence type="inferred from homology"/>
<evidence type="ECO:0000256" key="2">
    <source>
        <dbReference type="ARBA" id="ARBA00022670"/>
    </source>
</evidence>
<evidence type="ECO:0000256" key="7">
    <source>
        <dbReference type="ARBA" id="ARBA00023239"/>
    </source>
</evidence>
<evidence type="ECO:0000256" key="3">
    <source>
        <dbReference type="ARBA" id="ARBA00022763"/>
    </source>
</evidence>
<dbReference type="InterPro" id="IPR003738">
    <property type="entry name" value="SRAP"/>
</dbReference>